<keyword evidence="4" id="KW-0663">Pyridoxal phosphate</keyword>
<comment type="cofactor">
    <cofactor evidence="1">
        <name>pyridoxal 5'-phosphate</name>
        <dbReference type="ChEBI" id="CHEBI:597326"/>
    </cofactor>
</comment>
<proteinExistence type="predicted"/>
<dbReference type="Gene3D" id="3.40.640.10">
    <property type="entry name" value="Type I PLP-dependent aspartate aminotransferase-like (Major domain)"/>
    <property type="match status" value="1"/>
</dbReference>
<dbReference type="GO" id="GO:0030170">
    <property type="term" value="F:pyridoxal phosphate binding"/>
    <property type="evidence" value="ECO:0007669"/>
    <property type="project" value="InterPro"/>
</dbReference>
<dbReference type="Pfam" id="PF00202">
    <property type="entry name" value="Aminotran_3"/>
    <property type="match status" value="1"/>
</dbReference>
<evidence type="ECO:0000256" key="4">
    <source>
        <dbReference type="ARBA" id="ARBA00022898"/>
    </source>
</evidence>
<dbReference type="AlphaFoldDB" id="A0A2P2E007"/>
<keyword evidence="2" id="KW-0032">Aminotransferase</keyword>
<protein>
    <submittedName>
        <fullName evidence="5">Adenosylmethionine-8-amino-7-oxononanoate transaminase</fullName>
    </submittedName>
</protein>
<comment type="caution">
    <text evidence="5">The sequence shown here is derived from an EMBL/GenBank/DDBJ whole genome shotgun (WGS) entry which is preliminary data.</text>
</comment>
<dbReference type="InterPro" id="IPR015424">
    <property type="entry name" value="PyrdxlP-dep_Trfase"/>
</dbReference>
<evidence type="ECO:0000256" key="1">
    <source>
        <dbReference type="ARBA" id="ARBA00001933"/>
    </source>
</evidence>
<evidence type="ECO:0000256" key="3">
    <source>
        <dbReference type="ARBA" id="ARBA00022679"/>
    </source>
</evidence>
<dbReference type="InterPro" id="IPR015421">
    <property type="entry name" value="PyrdxlP-dep_Trfase_major"/>
</dbReference>
<accession>A0A2P2E007</accession>
<gene>
    <name evidence="5" type="primary">bioA</name>
    <name evidence="5" type="ORF">LPTSP4_16800</name>
</gene>
<name>A0A2P2E007_9LEPT</name>
<dbReference type="PROSITE" id="PS00600">
    <property type="entry name" value="AA_TRANSFER_CLASS_3"/>
    <property type="match status" value="1"/>
</dbReference>
<dbReference type="InterPro" id="IPR049704">
    <property type="entry name" value="Aminotrans_3_PPA_site"/>
</dbReference>
<evidence type="ECO:0000313" key="5">
    <source>
        <dbReference type="EMBL" id="GBF50156.1"/>
    </source>
</evidence>
<dbReference type="EMBL" id="BFBB01000004">
    <property type="protein sequence ID" value="GBF50156.1"/>
    <property type="molecule type" value="Genomic_DNA"/>
</dbReference>
<keyword evidence="6" id="KW-1185">Reference proteome</keyword>
<evidence type="ECO:0000256" key="2">
    <source>
        <dbReference type="ARBA" id="ARBA00022576"/>
    </source>
</evidence>
<evidence type="ECO:0000313" key="6">
    <source>
        <dbReference type="Proteomes" id="UP000245133"/>
    </source>
</evidence>
<dbReference type="Proteomes" id="UP000245133">
    <property type="component" value="Unassembled WGS sequence"/>
</dbReference>
<dbReference type="SUPFAM" id="SSF53383">
    <property type="entry name" value="PLP-dependent transferases"/>
    <property type="match status" value="1"/>
</dbReference>
<dbReference type="GO" id="GO:0004015">
    <property type="term" value="F:adenosylmethionine-8-amino-7-oxononanoate transaminase activity"/>
    <property type="evidence" value="ECO:0007669"/>
    <property type="project" value="TreeGrafter"/>
</dbReference>
<reference evidence="5 6" key="1">
    <citation type="submission" date="2018-02" db="EMBL/GenBank/DDBJ databases">
        <title>Novel Leptospira species isolated from soil and water in Japan.</title>
        <authorList>
            <person name="Nakao R."/>
            <person name="Masuzawa T."/>
        </authorList>
    </citation>
    <scope>NUCLEOTIDE SEQUENCE [LARGE SCALE GENOMIC DNA]</scope>
    <source>
        <strain evidence="5 6">YH101</strain>
    </source>
</reference>
<dbReference type="InterPro" id="IPR015422">
    <property type="entry name" value="PyrdxlP-dep_Trfase_small"/>
</dbReference>
<dbReference type="PANTHER" id="PTHR42684:SF17">
    <property type="entry name" value="ADENOSYLMETHIONINE-8-AMINO-7-OXONONANOATE AMINOTRANSFERASE"/>
    <property type="match status" value="1"/>
</dbReference>
<dbReference type="InterPro" id="IPR005814">
    <property type="entry name" value="Aminotrans_3"/>
</dbReference>
<dbReference type="PANTHER" id="PTHR42684">
    <property type="entry name" value="ADENOSYLMETHIONINE-8-AMINO-7-OXONONANOATE AMINOTRANSFERASE"/>
    <property type="match status" value="1"/>
</dbReference>
<keyword evidence="3" id="KW-0808">Transferase</keyword>
<sequence>MDPFAEFLPTNSESFAAVIIEPLVFGANGMIFYEPKFLERLQTLCKTHDILLIYDEVFTGMGRLGNGFAYQETQTCPDLLVTAKGLTGGALPLAATLVSHSIYQRFLNKDPYLSFFHAHTMTGNPISCSASLASVGLWKDGGKKRVKQLESNLKEIKSELVSLFPDLVLHARVKGSLFAFDLPMEIGEDEYLNPVGKRFKEKAFQKQVLLRPLGNTIYVCPPYTTSKQSLLQIQEALAFALKSL</sequence>
<dbReference type="Gene3D" id="3.90.1150.10">
    <property type="entry name" value="Aspartate Aminotransferase, domain 1"/>
    <property type="match status" value="1"/>
</dbReference>
<organism evidence="5 6">
    <name type="scientific">Leptospira ryugenii</name>
    <dbReference type="NCBI Taxonomy" id="1917863"/>
    <lineage>
        <taxon>Bacteria</taxon>
        <taxon>Pseudomonadati</taxon>
        <taxon>Spirochaetota</taxon>
        <taxon>Spirochaetia</taxon>
        <taxon>Leptospirales</taxon>
        <taxon>Leptospiraceae</taxon>
        <taxon>Leptospira</taxon>
    </lineage>
</organism>
<dbReference type="GO" id="GO:0009102">
    <property type="term" value="P:biotin biosynthetic process"/>
    <property type="evidence" value="ECO:0007669"/>
    <property type="project" value="TreeGrafter"/>
</dbReference>